<evidence type="ECO:0000256" key="10">
    <source>
        <dbReference type="ARBA" id="ARBA00032509"/>
    </source>
</evidence>
<name>A0A401SUQ0_CHIPU</name>
<dbReference type="Proteomes" id="UP000287033">
    <property type="component" value="Unassembled WGS sequence"/>
</dbReference>
<dbReference type="Gene3D" id="3.10.330.10">
    <property type="match status" value="1"/>
</dbReference>
<evidence type="ECO:0000256" key="6">
    <source>
        <dbReference type="ARBA" id="ARBA00022801"/>
    </source>
</evidence>
<keyword evidence="15" id="KW-1185">Reference proteome</keyword>
<evidence type="ECO:0000256" key="7">
    <source>
        <dbReference type="ARBA" id="ARBA00022840"/>
    </source>
</evidence>
<evidence type="ECO:0000256" key="12">
    <source>
        <dbReference type="ARBA" id="ARBA00048778"/>
    </source>
</evidence>
<reference evidence="14 15" key="1">
    <citation type="journal article" date="2018" name="Nat. Ecol. Evol.">
        <title>Shark genomes provide insights into elasmobranch evolution and the origin of vertebrates.</title>
        <authorList>
            <person name="Hara Y"/>
            <person name="Yamaguchi K"/>
            <person name="Onimaru K"/>
            <person name="Kadota M"/>
            <person name="Koyanagi M"/>
            <person name="Keeley SD"/>
            <person name="Tatsumi K"/>
            <person name="Tanaka K"/>
            <person name="Motone F"/>
            <person name="Kageyama Y"/>
            <person name="Nozu R"/>
            <person name="Adachi N"/>
            <person name="Nishimura O"/>
            <person name="Nakagawa R"/>
            <person name="Tanegashima C"/>
            <person name="Kiyatake I"/>
            <person name="Matsumoto R"/>
            <person name="Murakumo K"/>
            <person name="Nishida K"/>
            <person name="Terakita A"/>
            <person name="Kuratani S"/>
            <person name="Sato K"/>
            <person name="Hyodo S Kuraku.S."/>
        </authorList>
    </citation>
    <scope>NUCLEOTIDE SEQUENCE [LARGE SCALE GENOMIC DNA]</scope>
</reference>
<dbReference type="AlphaFoldDB" id="A0A401SUQ0"/>
<dbReference type="GO" id="GO:0016887">
    <property type="term" value="F:ATP hydrolysis activity"/>
    <property type="evidence" value="ECO:0007669"/>
    <property type="project" value="InterPro"/>
</dbReference>
<dbReference type="OMA" id="QGFVNIQ"/>
<comment type="catalytic activity">
    <reaction evidence="12">
        <text>ATP + H2O = ADP + phosphate + H(+)</text>
        <dbReference type="Rhea" id="RHEA:13065"/>
        <dbReference type="ChEBI" id="CHEBI:15377"/>
        <dbReference type="ChEBI" id="CHEBI:15378"/>
        <dbReference type="ChEBI" id="CHEBI:30616"/>
        <dbReference type="ChEBI" id="CHEBI:43474"/>
        <dbReference type="ChEBI" id="CHEBI:456216"/>
    </reaction>
    <physiologicalReaction direction="left-to-right" evidence="12">
        <dbReference type="Rhea" id="RHEA:13066"/>
    </physiologicalReaction>
</comment>
<dbReference type="OrthoDB" id="8173462at2759"/>
<dbReference type="SMART" id="SM00382">
    <property type="entry name" value="AAA"/>
    <property type="match status" value="2"/>
</dbReference>
<dbReference type="Pfam" id="PF09263">
    <property type="entry name" value="PEX-2N"/>
    <property type="match status" value="1"/>
</dbReference>
<evidence type="ECO:0000256" key="8">
    <source>
        <dbReference type="ARBA" id="ARBA00022927"/>
    </source>
</evidence>
<dbReference type="InterPro" id="IPR041569">
    <property type="entry name" value="AAA_lid_3"/>
</dbReference>
<accession>A0A401SUQ0</accession>
<dbReference type="CDD" id="cd19526">
    <property type="entry name" value="RecA-like_PEX1_r2"/>
    <property type="match status" value="1"/>
</dbReference>
<dbReference type="InterPro" id="IPR027417">
    <property type="entry name" value="P-loop_NTPase"/>
</dbReference>
<dbReference type="FunFam" id="3.10.330.10:FF:000004">
    <property type="entry name" value="Peroxisome biogenesis factor 1"/>
    <property type="match status" value="1"/>
</dbReference>
<dbReference type="Pfam" id="PF17862">
    <property type="entry name" value="AAA_lid_3"/>
    <property type="match status" value="1"/>
</dbReference>
<comment type="similarity">
    <text evidence="2">Belongs to the AAA ATPase family.</text>
</comment>
<comment type="subcellular location">
    <subcellularLocation>
        <location evidence="1">Membrane</location>
    </subcellularLocation>
</comment>
<keyword evidence="9" id="KW-0472">Membrane</keyword>
<dbReference type="SUPFAM" id="SSF50692">
    <property type="entry name" value="ADC-like"/>
    <property type="match status" value="1"/>
</dbReference>
<dbReference type="InterPro" id="IPR003960">
    <property type="entry name" value="ATPase_AAA_CS"/>
</dbReference>
<dbReference type="Gene3D" id="1.10.8.60">
    <property type="match status" value="2"/>
</dbReference>
<dbReference type="STRING" id="137246.A0A401SUQ0"/>
<evidence type="ECO:0000256" key="9">
    <source>
        <dbReference type="ARBA" id="ARBA00023136"/>
    </source>
</evidence>
<dbReference type="Gene3D" id="3.40.50.300">
    <property type="entry name" value="P-loop containing nucleotide triphosphate hydrolases"/>
    <property type="match status" value="2"/>
</dbReference>
<dbReference type="FunFam" id="3.40.50.300:FF:001852">
    <property type="entry name" value="Peroxisomal biogenesis factor 1"/>
    <property type="match status" value="1"/>
</dbReference>
<proteinExistence type="inferred from homology"/>
<dbReference type="InterPro" id="IPR009010">
    <property type="entry name" value="Asp_de-COase-like_dom_sf"/>
</dbReference>
<evidence type="ECO:0000259" key="13">
    <source>
        <dbReference type="SMART" id="SM00382"/>
    </source>
</evidence>
<dbReference type="InterPro" id="IPR003593">
    <property type="entry name" value="AAA+_ATPase"/>
</dbReference>
<evidence type="ECO:0000313" key="15">
    <source>
        <dbReference type="Proteomes" id="UP000287033"/>
    </source>
</evidence>
<keyword evidence="4" id="KW-0962">Peroxisome biogenesis</keyword>
<dbReference type="FunFam" id="1.10.8.60:FF:000060">
    <property type="entry name" value="peroxisome biogenesis factor 1"/>
    <property type="match status" value="1"/>
</dbReference>
<evidence type="ECO:0000256" key="5">
    <source>
        <dbReference type="ARBA" id="ARBA00022741"/>
    </source>
</evidence>
<dbReference type="SUPFAM" id="SSF54585">
    <property type="entry name" value="Cdc48 domain 2-like"/>
    <property type="match status" value="1"/>
</dbReference>
<dbReference type="InterPro" id="IPR015343">
    <property type="entry name" value="PEX1-N-lobe"/>
</dbReference>
<organism evidence="14 15">
    <name type="scientific">Chiloscyllium punctatum</name>
    <name type="common">Brownbanded bambooshark</name>
    <name type="synonym">Hemiscyllium punctatum</name>
    <dbReference type="NCBI Taxonomy" id="137246"/>
    <lineage>
        <taxon>Eukaryota</taxon>
        <taxon>Metazoa</taxon>
        <taxon>Chordata</taxon>
        <taxon>Craniata</taxon>
        <taxon>Vertebrata</taxon>
        <taxon>Chondrichthyes</taxon>
        <taxon>Elasmobranchii</taxon>
        <taxon>Galeomorphii</taxon>
        <taxon>Galeoidea</taxon>
        <taxon>Orectolobiformes</taxon>
        <taxon>Hemiscylliidae</taxon>
        <taxon>Chiloscyllium</taxon>
    </lineage>
</organism>
<evidence type="ECO:0000313" key="14">
    <source>
        <dbReference type="EMBL" id="GCC34125.1"/>
    </source>
</evidence>
<dbReference type="InterPro" id="IPR029067">
    <property type="entry name" value="CDC48_domain_2-like_sf"/>
</dbReference>
<protein>
    <recommendedName>
        <fullName evidence="11">Peroxisomal ATPase PEX1</fullName>
    </recommendedName>
    <alternativeName>
        <fullName evidence="10">Peroxin-1</fullName>
    </alternativeName>
</protein>
<keyword evidence="3" id="KW-0813">Transport</keyword>
<dbReference type="InterPro" id="IPR050168">
    <property type="entry name" value="AAA_ATPase_domain"/>
</dbReference>
<evidence type="ECO:0000256" key="1">
    <source>
        <dbReference type="ARBA" id="ARBA00004370"/>
    </source>
</evidence>
<dbReference type="InterPro" id="IPR015342">
    <property type="entry name" value="PEX1-N_C-lobe"/>
</dbReference>
<feature type="domain" description="AAA+ ATPase" evidence="13">
    <location>
        <begin position="584"/>
        <end position="717"/>
    </location>
</feature>
<dbReference type="Pfam" id="PF09262">
    <property type="entry name" value="PEX-1N"/>
    <property type="match status" value="1"/>
</dbReference>
<dbReference type="GO" id="GO:0016558">
    <property type="term" value="P:protein import into peroxisome matrix"/>
    <property type="evidence" value="ECO:0007669"/>
    <property type="project" value="TreeGrafter"/>
</dbReference>
<sequence length="1275" mass="142170">MVLKLWQRLRDLPQKFYPFLQFEYSFNFQNCQAIELSWGLQQTAFLSWVGRRYAGFEEENVAEISRQLGIKLGLKDGEQVFLRPCAQVSSCQQVAVEPLSPSDWEILELHSTSLERYIMDQIRIVYPGGIFPIWIEKRTVIYLEVGSLMPAGAYGRLEPFTELLVSPKLQQIEGASLNTTFVGYGSLSKEPNLGSNNKINENFEKPRIVHSSKKLYDQHEMNENHTRENQDSFSGSIMSNIWHLIKNKLSVNSHVAEQLPSKVVCKHTFLNTVSTSFEIDSIFRVCKRFPGNLEMHGSTLWNQRQPDTVHIFSWQHDVLPLNNSDTQIIYGKLTKLLSYREQKEISKQNLLSEKKKIDENDTKARVDQTKDESCIIKIICHGCEHLKCTKSNDFHSGKVWIPDSLRKNLNVEASAVVRINSVKLNPSLPSRIQLQPLQVLPQEIKIDDVKSSFLSWLNVVSSEDFPFFAALSNFVQIPIAEREIEFMLVVEQLEAKSNTGGSVCFFLYPDLVKDIYIEVVMHPTTTDTSVVQTVDDIDQILSFYKMSCLGGVHELAVSTLERISLSLLGHPLSLQVASVAKGLQSGAVLLTGVKGSGKTTLAKAICREASDKLEAHVEVIDCKALRGKRAENIRKKWEDAFAEAAWRQPSVVLMDDLDHIIGAASTPEHEHSAEAILSKQLSQTLKYLFALAVSQGSLIALIATSISEYTLHPSLICAEGSRIFQCINGISLPNQDQRVQILTSVIQNKTIIPLKTLKNIDLQKLAKATEGFVARDFVMLMERAVHSHLLTSKSNKEQELCLTMLDFHQALKGFTPTSLRNTNLHKPKDLGWDKVGGLQEVKQILMDTIQLSVKYPQLFAKLPIRQQSGILLYGAPGTGKTLLASVVARESGINFISIKGPELLSKYIGASEQAIRDVFSKAQAAKPCILFFDEFDSIAPRRGHDNTGVTDRVVNQLLTQLDGVEGLQGVYVLAATSRPDLIDPALLRPGRLDKSVYCPPPDQVARFEILKALSQSLSLADDVDLQQIATMTEYFTGADLKALLCNAQLDAVHSTISSTVFRDAGSGSDSDMSLSSMIFLNHSNGSDESTGDGERWLEQSPVYLDTSEILPDDPCPNIWRLYFGSSYESELGTGTSSEQNTQCLSGPNSMTLDHTITSVRDTISSHAPAFMTSLQEGYQELSQEQVELLRFELNVIKANTRIKKMEGPSHNQSGPVSSSQFICQSHLLTALTNTRPSISQQEWCNFVELYDGFQKSRGTKKQSGVIKAGQRVTLA</sequence>
<evidence type="ECO:0000256" key="11">
    <source>
        <dbReference type="ARBA" id="ARBA00034532"/>
    </source>
</evidence>
<dbReference type="SUPFAM" id="SSF52540">
    <property type="entry name" value="P-loop containing nucleoside triphosphate hydrolases"/>
    <property type="match status" value="2"/>
</dbReference>
<dbReference type="GO" id="GO:0005829">
    <property type="term" value="C:cytosol"/>
    <property type="evidence" value="ECO:0007669"/>
    <property type="project" value="TreeGrafter"/>
</dbReference>
<keyword evidence="8" id="KW-0653">Protein transport</keyword>
<dbReference type="PROSITE" id="PS00674">
    <property type="entry name" value="AAA"/>
    <property type="match status" value="1"/>
</dbReference>
<dbReference type="Gene3D" id="2.40.40.20">
    <property type="match status" value="1"/>
</dbReference>
<evidence type="ECO:0000256" key="3">
    <source>
        <dbReference type="ARBA" id="ARBA00022448"/>
    </source>
</evidence>
<comment type="caution">
    <text evidence="14">The sequence shown here is derived from an EMBL/GenBank/DDBJ whole genome shotgun (WGS) entry which is preliminary data.</text>
</comment>
<gene>
    <name evidence="14" type="ORF">chiPu_0012598</name>
</gene>
<keyword evidence="5" id="KW-0547">Nucleotide-binding</keyword>
<dbReference type="InterPro" id="IPR003959">
    <property type="entry name" value="ATPase_AAA_core"/>
</dbReference>
<dbReference type="GO" id="GO:0005524">
    <property type="term" value="F:ATP binding"/>
    <property type="evidence" value="ECO:0007669"/>
    <property type="project" value="UniProtKB-KW"/>
</dbReference>
<dbReference type="Pfam" id="PF00004">
    <property type="entry name" value="AAA"/>
    <property type="match status" value="2"/>
</dbReference>
<evidence type="ECO:0000256" key="2">
    <source>
        <dbReference type="ARBA" id="ARBA00006914"/>
    </source>
</evidence>
<dbReference type="FunFam" id="3.40.50.300:FF:000966">
    <property type="entry name" value="Peroxisomal biogenesis factor 1"/>
    <property type="match status" value="1"/>
</dbReference>
<dbReference type="EMBL" id="BEZZ01000571">
    <property type="protein sequence ID" value="GCC34125.1"/>
    <property type="molecule type" value="Genomic_DNA"/>
</dbReference>
<dbReference type="PANTHER" id="PTHR23077">
    <property type="entry name" value="AAA-FAMILY ATPASE"/>
    <property type="match status" value="1"/>
</dbReference>
<evidence type="ECO:0000256" key="4">
    <source>
        <dbReference type="ARBA" id="ARBA00022593"/>
    </source>
</evidence>
<feature type="domain" description="AAA+ ATPase" evidence="13">
    <location>
        <begin position="866"/>
        <end position="1002"/>
    </location>
</feature>
<keyword evidence="7" id="KW-0067">ATP-binding</keyword>
<dbReference type="PANTHER" id="PTHR23077:SF12">
    <property type="entry name" value="PEROXISOMAL ATPASE PEX1"/>
    <property type="match status" value="1"/>
</dbReference>
<keyword evidence="6" id="KW-0378">Hydrolase</keyword>
<dbReference type="GO" id="GO:0005778">
    <property type="term" value="C:peroxisomal membrane"/>
    <property type="evidence" value="ECO:0007669"/>
    <property type="project" value="TreeGrafter"/>
</dbReference>